<keyword evidence="1" id="KW-0732">Signal</keyword>
<evidence type="ECO:0000256" key="1">
    <source>
        <dbReference type="SAM" id="SignalP"/>
    </source>
</evidence>
<feature type="signal peptide" evidence="1">
    <location>
        <begin position="1"/>
        <end position="19"/>
    </location>
</feature>
<dbReference type="SUPFAM" id="SSF48452">
    <property type="entry name" value="TPR-like"/>
    <property type="match status" value="1"/>
</dbReference>
<comment type="caution">
    <text evidence="2">The sequence shown here is derived from an EMBL/GenBank/DDBJ whole genome shotgun (WGS) entry which is preliminary data.</text>
</comment>
<dbReference type="AlphaFoldDB" id="A0A7W8HKA0"/>
<accession>A0A7W8HKA0</accession>
<feature type="chain" id="PRO_5030986992" evidence="1">
    <location>
        <begin position="20"/>
        <end position="399"/>
    </location>
</feature>
<dbReference type="Proteomes" id="UP000532440">
    <property type="component" value="Unassembled WGS sequence"/>
</dbReference>
<reference evidence="2 3" key="1">
    <citation type="submission" date="2020-08" db="EMBL/GenBank/DDBJ databases">
        <title>Genomic Encyclopedia of Type Strains, Phase IV (KMG-IV): sequencing the most valuable type-strain genomes for metagenomic binning, comparative biology and taxonomic classification.</title>
        <authorList>
            <person name="Goeker M."/>
        </authorList>
    </citation>
    <scope>NUCLEOTIDE SEQUENCE [LARGE SCALE GENOMIC DNA]</scope>
    <source>
        <strain evidence="2 3">DSM 29781</strain>
    </source>
</reference>
<dbReference type="Pfam" id="PF14559">
    <property type="entry name" value="TPR_19"/>
    <property type="match status" value="1"/>
</dbReference>
<proteinExistence type="predicted"/>
<keyword evidence="3" id="KW-1185">Reference proteome</keyword>
<sequence length="399" mass="43513">MRTLLALLLCGLFLRAACAAPVAPEAEAEQAFAQAMRSLEAGEWGQAELLFERSLMLNPEHAAARLELAGLLARRGRLEAARALIESLVDDPRTPPDHRERLQAMLVETDRALAAQARAGRDGADLASVRPPPAETTAEIYAGWSRNPLARADLRQLTLTFPEGSITLPVARDVRPAGLMGVTLRRSVPGGWGFQANLERIFGNEDSAAHRLSVHGRLPWAGSGAVGWAQWSAQTQRAYDGATRHALGASAGGRDWRLSGGGFDEPSLARQGVYLRLEGASRPHPQLQALAYAELEHAWSGPPSFVRMGAMASWAPAPRWVLLGHVSAHRDLSGYSPLLEDGAAREMLSANLSLERAWEPGPGTWQLLGRLYGGRRWSNLELFTYRDAGVQVSLRRRWQ</sequence>
<dbReference type="Gene3D" id="1.25.40.10">
    <property type="entry name" value="Tetratricopeptide repeat domain"/>
    <property type="match status" value="1"/>
</dbReference>
<dbReference type="EMBL" id="JACHGB010000007">
    <property type="protein sequence ID" value="MBB5273498.1"/>
    <property type="molecule type" value="Genomic_DNA"/>
</dbReference>
<protein>
    <submittedName>
        <fullName evidence="2">Tetratricopeptide (TPR) repeat protein</fullName>
    </submittedName>
</protein>
<organism evidence="2 3">
    <name type="scientific">Quisquiliibacterium transsilvanicum</name>
    <dbReference type="NCBI Taxonomy" id="1549638"/>
    <lineage>
        <taxon>Bacteria</taxon>
        <taxon>Pseudomonadati</taxon>
        <taxon>Pseudomonadota</taxon>
        <taxon>Betaproteobacteria</taxon>
        <taxon>Burkholderiales</taxon>
        <taxon>Burkholderiaceae</taxon>
        <taxon>Quisquiliibacterium</taxon>
    </lineage>
</organism>
<dbReference type="RefSeq" id="WP_183970187.1">
    <property type="nucleotide sequence ID" value="NZ_BAABEW010000020.1"/>
</dbReference>
<evidence type="ECO:0000313" key="3">
    <source>
        <dbReference type="Proteomes" id="UP000532440"/>
    </source>
</evidence>
<evidence type="ECO:0000313" key="2">
    <source>
        <dbReference type="EMBL" id="MBB5273498.1"/>
    </source>
</evidence>
<name>A0A7W8HKA0_9BURK</name>
<gene>
    <name evidence="2" type="ORF">HNQ70_003528</name>
</gene>
<dbReference type="InterPro" id="IPR011990">
    <property type="entry name" value="TPR-like_helical_dom_sf"/>
</dbReference>